<proteinExistence type="predicted"/>
<dbReference type="Proteomes" id="UP001187531">
    <property type="component" value="Unassembled WGS sequence"/>
</dbReference>
<reference evidence="1" key="1">
    <citation type="submission" date="2023-07" db="EMBL/GenBank/DDBJ databases">
        <title>Chromosome-level genome assembly of Artemia franciscana.</title>
        <authorList>
            <person name="Jo E."/>
        </authorList>
    </citation>
    <scope>NUCLEOTIDE SEQUENCE</scope>
    <source>
        <tissue evidence="1">Whole body</tissue>
    </source>
</reference>
<comment type="caution">
    <text evidence="1">The sequence shown here is derived from an EMBL/GenBank/DDBJ whole genome shotgun (WGS) entry which is preliminary data.</text>
</comment>
<dbReference type="EMBL" id="JAVRJZ010000012">
    <property type="protein sequence ID" value="KAK2715028.1"/>
    <property type="molecule type" value="Genomic_DNA"/>
</dbReference>
<dbReference type="AlphaFoldDB" id="A0AA88HPU7"/>
<protein>
    <submittedName>
        <fullName evidence="1">Uncharacterized protein</fullName>
    </submittedName>
</protein>
<evidence type="ECO:0000313" key="1">
    <source>
        <dbReference type="EMBL" id="KAK2715028.1"/>
    </source>
</evidence>
<name>A0AA88HPU7_ARTSF</name>
<gene>
    <name evidence="1" type="ORF">QYM36_009877</name>
</gene>
<sequence length="182" mass="20655">MTSSTVPARDIENKDTGTFQVPHKRMANFENGKDMPAIGKEIESSDDDQLMNTQMEDLKTNFNELFTAPTDRNQAESVTPILKENIELAVTYSIPPDKAGTLSTTLLKSTPNSVTDKTSIFVPRNLTEEKQIYHSNLEKRVDKLEKGITEILELNFNISHMIEQKLEAIMQMRQKYSNSSRT</sequence>
<organism evidence="1 2">
    <name type="scientific">Artemia franciscana</name>
    <name type="common">Brine shrimp</name>
    <name type="synonym">Artemia sanfranciscana</name>
    <dbReference type="NCBI Taxonomy" id="6661"/>
    <lineage>
        <taxon>Eukaryota</taxon>
        <taxon>Metazoa</taxon>
        <taxon>Ecdysozoa</taxon>
        <taxon>Arthropoda</taxon>
        <taxon>Crustacea</taxon>
        <taxon>Branchiopoda</taxon>
        <taxon>Anostraca</taxon>
        <taxon>Artemiidae</taxon>
        <taxon>Artemia</taxon>
    </lineage>
</organism>
<evidence type="ECO:0000313" key="2">
    <source>
        <dbReference type="Proteomes" id="UP001187531"/>
    </source>
</evidence>
<accession>A0AA88HPU7</accession>
<keyword evidence="2" id="KW-1185">Reference proteome</keyword>